<sequence>MNMFRKISIIINNNNNKKNNKNNNNNNINQHMFMPKHNYHDNTQSSAYNNNSIFNKNNPFLLIDSYNDTPRDFRKITNKKSNNIHYNINAKRIKVILCKNN</sequence>
<dbReference type="EMBL" id="KE123620">
    <property type="protein sequence ID" value="EUR71337.1"/>
    <property type="molecule type" value="Genomic_DNA"/>
</dbReference>
<accession>W7FL35</accession>
<protein>
    <submittedName>
        <fullName evidence="1">Uncharacterized protein</fullName>
    </submittedName>
</protein>
<organism evidence="1 2">
    <name type="scientific">Plasmodium falciparum (isolate 7G8)</name>
    <dbReference type="NCBI Taxonomy" id="57266"/>
    <lineage>
        <taxon>Eukaryota</taxon>
        <taxon>Sar</taxon>
        <taxon>Alveolata</taxon>
        <taxon>Apicomplexa</taxon>
        <taxon>Aconoidasida</taxon>
        <taxon>Haemosporida</taxon>
        <taxon>Plasmodiidae</taxon>
        <taxon>Plasmodium</taxon>
        <taxon>Plasmodium (Laverania)</taxon>
    </lineage>
</organism>
<gene>
    <name evidence="1" type="ORF">PFBG_03064</name>
</gene>
<reference evidence="2" key="1">
    <citation type="submission" date="2007-11" db="EMBL/GenBank/DDBJ databases">
        <authorList>
            <consortium name="The Broad Institute Genome Sequencing Platform"/>
            <person name="Volkman S.K."/>
            <person name="Daily J.P."/>
            <person name="Sarr O."/>
            <person name="Ndiaye D."/>
            <person name="Ndir O."/>
            <person name="Mboup S."/>
            <person name="Lukens A."/>
            <person name="Stange-Thomann N."/>
            <person name="Mauceli E."/>
            <person name="Gnerre S."/>
            <person name="Jaffe D."/>
            <person name="Zainoun J."/>
            <person name="Wiegand R.C."/>
            <person name="Birren B."/>
            <person name="Galagan J."/>
            <person name="Lander E."/>
            <person name="Wirth D.F."/>
        </authorList>
    </citation>
    <scope>NUCLEOTIDE SEQUENCE [LARGE SCALE GENOMIC DNA]</scope>
    <source>
        <strain evidence="2">7G8</strain>
    </source>
</reference>
<evidence type="ECO:0000313" key="2">
    <source>
        <dbReference type="Proteomes" id="UP000030688"/>
    </source>
</evidence>
<dbReference type="AlphaFoldDB" id="W7FL35"/>
<proteinExistence type="predicted"/>
<evidence type="ECO:0000313" key="1">
    <source>
        <dbReference type="EMBL" id="EUR71337.1"/>
    </source>
</evidence>
<reference evidence="1 2" key="2">
    <citation type="submission" date="2013-02" db="EMBL/GenBank/DDBJ databases">
        <title>The Genome Sequence of Plasmodium falciparum 7G8.</title>
        <authorList>
            <consortium name="The Broad Institute Genome Sequencing Platform"/>
            <consortium name="The Broad Institute Genome Sequencing Center for Infectious Disease"/>
            <person name="Neafsey D."/>
            <person name="Cheeseman I."/>
            <person name="Volkman S."/>
            <person name="Adams J."/>
            <person name="Walker B."/>
            <person name="Young S.K."/>
            <person name="Zeng Q."/>
            <person name="Gargeya S."/>
            <person name="Fitzgerald M."/>
            <person name="Haas B."/>
            <person name="Abouelleil A."/>
            <person name="Alvarado L."/>
            <person name="Arachchi H.M."/>
            <person name="Berlin A.M."/>
            <person name="Chapman S.B."/>
            <person name="Dewar J."/>
            <person name="Goldberg J."/>
            <person name="Griggs A."/>
            <person name="Gujja S."/>
            <person name="Hansen M."/>
            <person name="Howarth C."/>
            <person name="Imamovic A."/>
            <person name="Larimer J."/>
            <person name="McCowan C."/>
            <person name="Murphy C."/>
            <person name="Neiman D."/>
            <person name="Pearson M."/>
            <person name="Priest M."/>
            <person name="Roberts A."/>
            <person name="Saif S."/>
            <person name="Shea T."/>
            <person name="Sisk P."/>
            <person name="Sykes S."/>
            <person name="Wortman J."/>
            <person name="Nusbaum C."/>
            <person name="Birren B."/>
        </authorList>
    </citation>
    <scope>NUCLEOTIDE SEQUENCE [LARGE SCALE GENOMIC DNA]</scope>
    <source>
        <strain evidence="1 2">7G8</strain>
    </source>
</reference>
<name>W7FL35_PLAF8</name>
<dbReference type="Proteomes" id="UP000030688">
    <property type="component" value="Unassembled WGS sequence"/>
</dbReference>